<dbReference type="Proteomes" id="UP000070700">
    <property type="component" value="Unassembled WGS sequence"/>
</dbReference>
<feature type="transmembrane region" description="Helical" evidence="1">
    <location>
        <begin position="36"/>
        <end position="57"/>
    </location>
</feature>
<evidence type="ECO:0000313" key="3">
    <source>
        <dbReference type="Proteomes" id="UP000070700"/>
    </source>
</evidence>
<sequence length="79" mass="9598">MTRTFGSFAIDTLKLFLIHWEAFEPHYRLKNKPTDWLAYAMFPLFWTTFRSITYLFFHAATCPVRKEYGWMIAKRDILQ</sequence>
<keyword evidence="1" id="KW-0472">Membrane</keyword>
<dbReference type="RefSeq" id="XP_018076051.1">
    <property type="nucleotide sequence ID" value="XM_018207128.1"/>
</dbReference>
<name>A0A194XNG9_MOLSC</name>
<dbReference type="KEGG" id="psco:LY89DRAFT_380683"/>
<evidence type="ECO:0000313" key="2">
    <source>
        <dbReference type="EMBL" id="KUJ21696.1"/>
    </source>
</evidence>
<keyword evidence="3" id="KW-1185">Reference proteome</keyword>
<dbReference type="EMBL" id="KQ947407">
    <property type="protein sequence ID" value="KUJ21696.1"/>
    <property type="molecule type" value="Genomic_DNA"/>
</dbReference>
<evidence type="ECO:0000256" key="1">
    <source>
        <dbReference type="SAM" id="Phobius"/>
    </source>
</evidence>
<keyword evidence="1" id="KW-0812">Transmembrane</keyword>
<keyword evidence="1" id="KW-1133">Transmembrane helix</keyword>
<dbReference type="InParanoid" id="A0A194XNG9"/>
<gene>
    <name evidence="2" type="ORF">LY89DRAFT_380683</name>
</gene>
<dbReference type="GeneID" id="28816854"/>
<proteinExistence type="predicted"/>
<accession>A0A194XNG9</accession>
<protein>
    <submittedName>
        <fullName evidence="2">Uncharacterized protein</fullName>
    </submittedName>
</protein>
<organism evidence="2 3">
    <name type="scientific">Mollisia scopiformis</name>
    <name type="common">Conifer needle endophyte fungus</name>
    <name type="synonym">Phialocephala scopiformis</name>
    <dbReference type="NCBI Taxonomy" id="149040"/>
    <lineage>
        <taxon>Eukaryota</taxon>
        <taxon>Fungi</taxon>
        <taxon>Dikarya</taxon>
        <taxon>Ascomycota</taxon>
        <taxon>Pezizomycotina</taxon>
        <taxon>Leotiomycetes</taxon>
        <taxon>Helotiales</taxon>
        <taxon>Mollisiaceae</taxon>
        <taxon>Mollisia</taxon>
    </lineage>
</organism>
<dbReference type="AlphaFoldDB" id="A0A194XNG9"/>
<reference evidence="2 3" key="1">
    <citation type="submission" date="2015-10" db="EMBL/GenBank/DDBJ databases">
        <title>Full genome of DAOMC 229536 Phialocephala scopiformis, a fungal endophyte of spruce producing the potent anti-insectan compound rugulosin.</title>
        <authorList>
            <consortium name="DOE Joint Genome Institute"/>
            <person name="Walker A.K."/>
            <person name="Frasz S.L."/>
            <person name="Seifert K.A."/>
            <person name="Miller J.D."/>
            <person name="Mondo S.J."/>
            <person name="Labutti K."/>
            <person name="Lipzen A."/>
            <person name="Dockter R."/>
            <person name="Kennedy M."/>
            <person name="Grigoriev I.V."/>
            <person name="Spatafora J.W."/>
        </authorList>
    </citation>
    <scope>NUCLEOTIDE SEQUENCE [LARGE SCALE GENOMIC DNA]</scope>
    <source>
        <strain evidence="2 3">CBS 120377</strain>
    </source>
</reference>